<dbReference type="AlphaFoldDB" id="X1HJT1"/>
<dbReference type="PIRSF" id="PIRSF000161">
    <property type="entry name" value="DHPR"/>
    <property type="match status" value="1"/>
</dbReference>
<dbReference type="SUPFAM" id="SSF55347">
    <property type="entry name" value="Glyceraldehyde-3-phosphate dehydrogenase-like, C-terminal domain"/>
    <property type="match status" value="1"/>
</dbReference>
<evidence type="ECO:0000256" key="8">
    <source>
        <dbReference type="ARBA" id="ARBA00023154"/>
    </source>
</evidence>
<accession>X1HJT1</accession>
<feature type="non-terminal residue" evidence="16">
    <location>
        <position position="223"/>
    </location>
</feature>
<gene>
    <name evidence="16" type="ORF">S03H2_41485</name>
</gene>
<sequence length="223" mass="23480">MKPIRVVVQGALGRVGREVINALCQEPETEVVGAVELQVSEDCLPLPDGSGTVPFSSNLDHILTSCQPDVLVDFTTAKATMPAVRTATKQGVNLVIGTTGLTADELSEMERLSKAHQVGIVVAPNFAVGAVLMMHLAKVAAKYLDFAEIIELHHHLKVDAPSGTALATAKAMAQARGKPFHHPAKQGQTSSSRGEQVEGVTIHSVRLPGLLAHQEVILGAPGQ</sequence>
<comment type="pathway">
    <text evidence="9">Amino-acid biosynthesis; L-lysine biosynthesis via DAP pathway; (S)-tetrahydrodipicolinate from L-aspartate: step 4/4.</text>
</comment>
<dbReference type="InterPro" id="IPR022663">
    <property type="entry name" value="DapB_C"/>
</dbReference>
<dbReference type="EMBL" id="BARU01025776">
    <property type="protein sequence ID" value="GAH70386.1"/>
    <property type="molecule type" value="Genomic_DNA"/>
</dbReference>
<comment type="catalytic activity">
    <reaction evidence="11">
        <text>(S)-2,3,4,5-tetrahydrodipicolinate + NADP(+) + H2O = (2S,4S)-4-hydroxy-2,3,4,5-tetrahydrodipicolinate + NADPH + H(+)</text>
        <dbReference type="Rhea" id="RHEA:35331"/>
        <dbReference type="ChEBI" id="CHEBI:15377"/>
        <dbReference type="ChEBI" id="CHEBI:15378"/>
        <dbReference type="ChEBI" id="CHEBI:16845"/>
        <dbReference type="ChEBI" id="CHEBI:57783"/>
        <dbReference type="ChEBI" id="CHEBI:58349"/>
        <dbReference type="ChEBI" id="CHEBI:67139"/>
        <dbReference type="EC" id="1.17.1.8"/>
    </reaction>
</comment>
<dbReference type="CDD" id="cd02274">
    <property type="entry name" value="DHDPR_N"/>
    <property type="match status" value="1"/>
</dbReference>
<dbReference type="SUPFAM" id="SSF51735">
    <property type="entry name" value="NAD(P)-binding Rossmann-fold domains"/>
    <property type="match status" value="1"/>
</dbReference>
<dbReference type="Gene3D" id="3.40.50.720">
    <property type="entry name" value="NAD(P)-binding Rossmann-like Domain"/>
    <property type="match status" value="1"/>
</dbReference>
<comment type="caution">
    <text evidence="16">The sequence shown here is derived from an EMBL/GenBank/DDBJ whole genome shotgun (WGS) entry which is preliminary data.</text>
</comment>
<evidence type="ECO:0000259" key="14">
    <source>
        <dbReference type="Pfam" id="PF01113"/>
    </source>
</evidence>
<evidence type="ECO:0000256" key="9">
    <source>
        <dbReference type="ARBA" id="ARBA00037922"/>
    </source>
</evidence>
<evidence type="ECO:0000256" key="10">
    <source>
        <dbReference type="ARBA" id="ARBA00038983"/>
    </source>
</evidence>
<dbReference type="PANTHER" id="PTHR20836">
    <property type="entry name" value="DIHYDRODIPICOLINATE REDUCTASE"/>
    <property type="match status" value="1"/>
</dbReference>
<dbReference type="Gene3D" id="3.30.360.10">
    <property type="entry name" value="Dihydrodipicolinate Reductase, domain 2"/>
    <property type="match status" value="1"/>
</dbReference>
<keyword evidence="8" id="KW-0457">Lysine biosynthesis</keyword>
<dbReference type="GO" id="GO:0019877">
    <property type="term" value="P:diaminopimelate biosynthetic process"/>
    <property type="evidence" value="ECO:0007669"/>
    <property type="project" value="UniProtKB-KW"/>
</dbReference>
<comment type="catalytic activity">
    <reaction evidence="12">
        <text>(S)-2,3,4,5-tetrahydrodipicolinate + NAD(+) + H2O = (2S,4S)-4-hydroxy-2,3,4,5-tetrahydrodipicolinate + NADH + H(+)</text>
        <dbReference type="Rhea" id="RHEA:35323"/>
        <dbReference type="ChEBI" id="CHEBI:15377"/>
        <dbReference type="ChEBI" id="CHEBI:15378"/>
        <dbReference type="ChEBI" id="CHEBI:16845"/>
        <dbReference type="ChEBI" id="CHEBI:57540"/>
        <dbReference type="ChEBI" id="CHEBI:57945"/>
        <dbReference type="ChEBI" id="CHEBI:67139"/>
        <dbReference type="EC" id="1.17.1.8"/>
    </reaction>
</comment>
<evidence type="ECO:0000256" key="3">
    <source>
        <dbReference type="ARBA" id="ARBA00022605"/>
    </source>
</evidence>
<feature type="domain" description="Dihydrodipicolinate reductase N-terminal" evidence="14">
    <location>
        <begin position="4"/>
        <end position="126"/>
    </location>
</feature>
<reference evidence="16" key="1">
    <citation type="journal article" date="2014" name="Front. Microbiol.">
        <title>High frequency of phylogenetically diverse reductive dehalogenase-homologous genes in deep subseafloor sedimentary metagenomes.</title>
        <authorList>
            <person name="Kawai M."/>
            <person name="Futagami T."/>
            <person name="Toyoda A."/>
            <person name="Takaki Y."/>
            <person name="Nishi S."/>
            <person name="Hori S."/>
            <person name="Arai W."/>
            <person name="Tsubouchi T."/>
            <person name="Morono Y."/>
            <person name="Uchiyama I."/>
            <person name="Ito T."/>
            <person name="Fujiyama A."/>
            <person name="Inagaki F."/>
            <person name="Takami H."/>
        </authorList>
    </citation>
    <scope>NUCLEOTIDE SEQUENCE</scope>
    <source>
        <strain evidence="16">Expedition CK06-06</strain>
    </source>
</reference>
<feature type="domain" description="Dihydrodipicolinate reductase C-terminal" evidence="15">
    <location>
        <begin position="129"/>
        <end position="222"/>
    </location>
</feature>
<name>X1HJT1_9ZZZZ</name>
<proteinExistence type="inferred from homology"/>
<organism evidence="16">
    <name type="scientific">marine sediment metagenome</name>
    <dbReference type="NCBI Taxonomy" id="412755"/>
    <lineage>
        <taxon>unclassified sequences</taxon>
        <taxon>metagenomes</taxon>
        <taxon>ecological metagenomes</taxon>
    </lineage>
</organism>
<keyword evidence="2" id="KW-0963">Cytoplasm</keyword>
<evidence type="ECO:0000313" key="16">
    <source>
        <dbReference type="EMBL" id="GAH70386.1"/>
    </source>
</evidence>
<dbReference type="FunFam" id="3.30.360.10:FF:000009">
    <property type="entry name" value="4-hydroxy-tetrahydrodipicolinate reductase"/>
    <property type="match status" value="1"/>
</dbReference>
<dbReference type="Pfam" id="PF01113">
    <property type="entry name" value="DapB_N"/>
    <property type="match status" value="1"/>
</dbReference>
<evidence type="ECO:0000259" key="15">
    <source>
        <dbReference type="Pfam" id="PF05173"/>
    </source>
</evidence>
<evidence type="ECO:0000256" key="6">
    <source>
        <dbReference type="ARBA" id="ARBA00023002"/>
    </source>
</evidence>
<dbReference type="EC" id="1.17.1.8" evidence="10"/>
<evidence type="ECO:0000256" key="4">
    <source>
        <dbReference type="ARBA" id="ARBA00022857"/>
    </source>
</evidence>
<dbReference type="InterPro" id="IPR022664">
    <property type="entry name" value="DapB_N_CS"/>
</dbReference>
<evidence type="ECO:0000256" key="5">
    <source>
        <dbReference type="ARBA" id="ARBA00022915"/>
    </source>
</evidence>
<dbReference type="InterPro" id="IPR000846">
    <property type="entry name" value="DapB_N"/>
</dbReference>
<feature type="region of interest" description="Disordered" evidence="13">
    <location>
        <begin position="170"/>
        <end position="198"/>
    </location>
</feature>
<dbReference type="Pfam" id="PF05173">
    <property type="entry name" value="DapB_C"/>
    <property type="match status" value="1"/>
</dbReference>
<dbReference type="InterPro" id="IPR036291">
    <property type="entry name" value="NAD(P)-bd_dom_sf"/>
</dbReference>
<protein>
    <recommendedName>
        <fullName evidence="10">4-hydroxy-tetrahydrodipicolinate reductase</fullName>
        <ecNumber evidence="10">1.17.1.8</ecNumber>
    </recommendedName>
</protein>
<evidence type="ECO:0000256" key="2">
    <source>
        <dbReference type="ARBA" id="ARBA00022490"/>
    </source>
</evidence>
<comment type="similarity">
    <text evidence="1">Belongs to the DapB family.</text>
</comment>
<keyword evidence="7" id="KW-0520">NAD</keyword>
<dbReference type="PROSITE" id="PS01298">
    <property type="entry name" value="DAPB"/>
    <property type="match status" value="1"/>
</dbReference>
<dbReference type="InterPro" id="IPR023940">
    <property type="entry name" value="DHDPR_bac"/>
</dbReference>
<evidence type="ECO:0000256" key="12">
    <source>
        <dbReference type="ARBA" id="ARBA00049396"/>
    </source>
</evidence>
<evidence type="ECO:0000256" key="1">
    <source>
        <dbReference type="ARBA" id="ARBA00006642"/>
    </source>
</evidence>
<evidence type="ECO:0000256" key="7">
    <source>
        <dbReference type="ARBA" id="ARBA00023027"/>
    </source>
</evidence>
<evidence type="ECO:0000256" key="11">
    <source>
        <dbReference type="ARBA" id="ARBA00049080"/>
    </source>
</evidence>
<dbReference type="GO" id="GO:0008839">
    <property type="term" value="F:4-hydroxy-tetrahydrodipicolinate reductase"/>
    <property type="evidence" value="ECO:0007669"/>
    <property type="project" value="UniProtKB-EC"/>
</dbReference>
<keyword evidence="6" id="KW-0560">Oxidoreductase</keyword>
<keyword evidence="4" id="KW-0521">NADP</keyword>
<dbReference type="GO" id="GO:0009089">
    <property type="term" value="P:lysine biosynthetic process via diaminopimelate"/>
    <property type="evidence" value="ECO:0007669"/>
    <property type="project" value="InterPro"/>
</dbReference>
<dbReference type="NCBIfam" id="TIGR00036">
    <property type="entry name" value="dapB"/>
    <property type="match status" value="1"/>
</dbReference>
<keyword evidence="3" id="KW-0028">Amino-acid biosynthesis</keyword>
<dbReference type="PANTHER" id="PTHR20836:SF0">
    <property type="entry name" value="4-HYDROXY-TETRAHYDRODIPICOLINATE REDUCTASE 1, CHLOROPLASTIC-RELATED"/>
    <property type="match status" value="1"/>
</dbReference>
<dbReference type="GO" id="GO:0005829">
    <property type="term" value="C:cytosol"/>
    <property type="evidence" value="ECO:0007669"/>
    <property type="project" value="TreeGrafter"/>
</dbReference>
<evidence type="ECO:0000256" key="13">
    <source>
        <dbReference type="SAM" id="MobiDB-lite"/>
    </source>
</evidence>
<keyword evidence="5" id="KW-0220">Diaminopimelate biosynthesis</keyword>